<evidence type="ECO:0000313" key="3">
    <source>
        <dbReference type="Proteomes" id="UP000092460"/>
    </source>
</evidence>
<keyword evidence="1" id="KW-0472">Membrane</keyword>
<dbReference type="EnsemblMetazoa" id="GPPI002869-RA">
    <property type="protein sequence ID" value="GPPI002869-PA"/>
    <property type="gene ID" value="GPPI002869"/>
</dbReference>
<organism evidence="2 3">
    <name type="scientific">Glossina palpalis gambiensis</name>
    <dbReference type="NCBI Taxonomy" id="67801"/>
    <lineage>
        <taxon>Eukaryota</taxon>
        <taxon>Metazoa</taxon>
        <taxon>Ecdysozoa</taxon>
        <taxon>Arthropoda</taxon>
        <taxon>Hexapoda</taxon>
        <taxon>Insecta</taxon>
        <taxon>Pterygota</taxon>
        <taxon>Neoptera</taxon>
        <taxon>Endopterygota</taxon>
        <taxon>Diptera</taxon>
        <taxon>Brachycera</taxon>
        <taxon>Muscomorpha</taxon>
        <taxon>Hippoboscoidea</taxon>
        <taxon>Glossinidae</taxon>
        <taxon>Glossina</taxon>
    </lineage>
</organism>
<evidence type="ECO:0000256" key="1">
    <source>
        <dbReference type="SAM" id="Phobius"/>
    </source>
</evidence>
<keyword evidence="1" id="KW-1133">Transmembrane helix</keyword>
<proteinExistence type="predicted"/>
<keyword evidence="3" id="KW-1185">Reference proteome</keyword>
<reference evidence="2" key="2">
    <citation type="submission" date="2020-05" db="UniProtKB">
        <authorList>
            <consortium name="EnsemblMetazoa"/>
        </authorList>
    </citation>
    <scope>IDENTIFICATION</scope>
    <source>
        <strain evidence="2">IAEA</strain>
    </source>
</reference>
<dbReference type="Proteomes" id="UP000092460">
    <property type="component" value="Unassembled WGS sequence"/>
</dbReference>
<dbReference type="AlphaFoldDB" id="A0A1B0ANE7"/>
<sequence>MMIISYLKEYSGETFARPQNTFAFLTIVTIVIAEGCIAYKILYGCIVYELKRKSTTARINIRQINLWPICSHGYATLPRQSNNKPVMA</sequence>
<dbReference type="EMBL" id="JXJN01000801">
    <property type="status" value="NOT_ANNOTATED_CDS"/>
    <property type="molecule type" value="Genomic_DNA"/>
</dbReference>
<reference evidence="3" key="1">
    <citation type="submission" date="2015-01" db="EMBL/GenBank/DDBJ databases">
        <authorList>
            <person name="Aksoy S."/>
            <person name="Warren W."/>
            <person name="Wilson R.K."/>
        </authorList>
    </citation>
    <scope>NUCLEOTIDE SEQUENCE [LARGE SCALE GENOMIC DNA]</scope>
    <source>
        <strain evidence="3">IAEA</strain>
    </source>
</reference>
<evidence type="ECO:0000313" key="2">
    <source>
        <dbReference type="EnsemblMetazoa" id="GPPI002869-PA"/>
    </source>
</evidence>
<protein>
    <submittedName>
        <fullName evidence="2">Uncharacterized protein</fullName>
    </submittedName>
</protein>
<keyword evidence="1" id="KW-0812">Transmembrane</keyword>
<dbReference type="VEuPathDB" id="VectorBase:GPPI002869"/>
<accession>A0A1B0ANE7</accession>
<feature type="transmembrane region" description="Helical" evidence="1">
    <location>
        <begin position="22"/>
        <end position="43"/>
    </location>
</feature>
<name>A0A1B0ANE7_9MUSC</name>